<gene>
    <name evidence="2" type="ORF">H9914_06525</name>
</gene>
<comment type="caution">
    <text evidence="2">The sequence shown here is derived from an EMBL/GenBank/DDBJ whole genome shotgun (WGS) entry which is preliminary data.</text>
</comment>
<dbReference type="GO" id="GO:0003824">
    <property type="term" value="F:catalytic activity"/>
    <property type="evidence" value="ECO:0007669"/>
    <property type="project" value="InterPro"/>
</dbReference>
<evidence type="ECO:0000313" key="2">
    <source>
        <dbReference type="EMBL" id="HJD28630.1"/>
    </source>
</evidence>
<dbReference type="InterPro" id="IPR006048">
    <property type="entry name" value="A-amylase/branching_C"/>
</dbReference>
<sequence>MYAFLRKSDKEEILTVLNFDSIDLHNYEIQLPKHKHAVLLLDSNSKLFGGPGTNHYTFKNGSLELQIGHFSGQYFLLK</sequence>
<reference evidence="2" key="2">
    <citation type="submission" date="2021-04" db="EMBL/GenBank/DDBJ databases">
        <authorList>
            <person name="Gilroy R."/>
        </authorList>
    </citation>
    <scope>NUCLEOTIDE SEQUENCE</scope>
    <source>
        <strain evidence="2">ChiBcec6-4105</strain>
    </source>
</reference>
<dbReference type="GO" id="GO:0005975">
    <property type="term" value="P:carbohydrate metabolic process"/>
    <property type="evidence" value="ECO:0007669"/>
    <property type="project" value="InterPro"/>
</dbReference>
<dbReference type="EMBL" id="DWUY01000145">
    <property type="protein sequence ID" value="HJD28630.1"/>
    <property type="molecule type" value="Genomic_DNA"/>
</dbReference>
<dbReference type="AlphaFoldDB" id="A0A9D2TW49"/>
<dbReference type="InterPro" id="IPR013780">
    <property type="entry name" value="Glyco_hydro_b"/>
</dbReference>
<evidence type="ECO:0000313" key="3">
    <source>
        <dbReference type="Proteomes" id="UP000823892"/>
    </source>
</evidence>
<proteinExistence type="predicted"/>
<dbReference type="Proteomes" id="UP000823892">
    <property type="component" value="Unassembled WGS sequence"/>
</dbReference>
<dbReference type="Gene3D" id="2.60.40.1180">
    <property type="entry name" value="Golgi alpha-mannosidase II"/>
    <property type="match status" value="1"/>
</dbReference>
<name>A0A9D2TW49_9FIRM</name>
<accession>A0A9D2TW49</accession>
<protein>
    <submittedName>
        <fullName evidence="2">Alpha amylase C-terminal domain-containing protein</fullName>
    </submittedName>
</protein>
<reference evidence="2" key="1">
    <citation type="journal article" date="2021" name="PeerJ">
        <title>Extensive microbial diversity within the chicken gut microbiome revealed by metagenomics and culture.</title>
        <authorList>
            <person name="Gilroy R."/>
            <person name="Ravi A."/>
            <person name="Getino M."/>
            <person name="Pursley I."/>
            <person name="Horton D.L."/>
            <person name="Alikhan N.F."/>
            <person name="Baker D."/>
            <person name="Gharbi K."/>
            <person name="Hall N."/>
            <person name="Watson M."/>
            <person name="Adriaenssens E.M."/>
            <person name="Foster-Nyarko E."/>
            <person name="Jarju S."/>
            <person name="Secka A."/>
            <person name="Antonio M."/>
            <person name="Oren A."/>
            <person name="Chaudhuri R.R."/>
            <person name="La Ragione R."/>
            <person name="Hildebrand F."/>
            <person name="Pallen M.J."/>
        </authorList>
    </citation>
    <scope>NUCLEOTIDE SEQUENCE</scope>
    <source>
        <strain evidence="2">ChiBcec6-4105</strain>
    </source>
</reference>
<dbReference type="GO" id="GO:0043169">
    <property type="term" value="F:cation binding"/>
    <property type="evidence" value="ECO:0007669"/>
    <property type="project" value="InterPro"/>
</dbReference>
<evidence type="ECO:0000259" key="1">
    <source>
        <dbReference type="Pfam" id="PF02806"/>
    </source>
</evidence>
<dbReference type="Pfam" id="PF02806">
    <property type="entry name" value="Alpha-amylase_C"/>
    <property type="match status" value="1"/>
</dbReference>
<dbReference type="SUPFAM" id="SSF51011">
    <property type="entry name" value="Glycosyl hydrolase domain"/>
    <property type="match status" value="1"/>
</dbReference>
<feature type="domain" description="Alpha-amylase/branching enzyme C-terminal all beta" evidence="1">
    <location>
        <begin position="2"/>
        <end position="72"/>
    </location>
</feature>
<organism evidence="2 3">
    <name type="scientific">Candidatus Blautia avicola</name>
    <dbReference type="NCBI Taxonomy" id="2838483"/>
    <lineage>
        <taxon>Bacteria</taxon>
        <taxon>Bacillati</taxon>
        <taxon>Bacillota</taxon>
        <taxon>Clostridia</taxon>
        <taxon>Lachnospirales</taxon>
        <taxon>Lachnospiraceae</taxon>
        <taxon>Blautia</taxon>
    </lineage>
</organism>